<evidence type="ECO:0000313" key="5">
    <source>
        <dbReference type="EMBL" id="KAG0650414.1"/>
    </source>
</evidence>
<dbReference type="EMBL" id="VNKQ01000006">
    <property type="protein sequence ID" value="KAG0650414.1"/>
    <property type="molecule type" value="Genomic_DNA"/>
</dbReference>
<dbReference type="Proteomes" id="UP000785200">
    <property type="component" value="Unassembled WGS sequence"/>
</dbReference>
<dbReference type="GO" id="GO:0032259">
    <property type="term" value="P:methylation"/>
    <property type="evidence" value="ECO:0007669"/>
    <property type="project" value="UniProtKB-KW"/>
</dbReference>
<proteinExistence type="inferred from homology"/>
<dbReference type="PANTHER" id="PTHR10509:SF14">
    <property type="entry name" value="CAFFEOYL-COA O-METHYLTRANSFERASE 3-RELATED"/>
    <property type="match status" value="1"/>
</dbReference>
<gene>
    <name evidence="5" type="ORF">D0Z07_3002</name>
</gene>
<dbReference type="Gene3D" id="3.40.50.150">
    <property type="entry name" value="Vaccinia Virus protein VP39"/>
    <property type="match status" value="1"/>
</dbReference>
<dbReference type="InterPro" id="IPR002935">
    <property type="entry name" value="SAM_O-MeTrfase"/>
</dbReference>
<keyword evidence="1" id="KW-0489">Methyltransferase</keyword>
<keyword evidence="2" id="KW-0808">Transferase</keyword>
<dbReference type="SUPFAM" id="SSF53335">
    <property type="entry name" value="S-adenosyl-L-methionine-dependent methyltransferases"/>
    <property type="match status" value="1"/>
</dbReference>
<evidence type="ECO:0000313" key="6">
    <source>
        <dbReference type="Proteomes" id="UP000785200"/>
    </source>
</evidence>
<dbReference type="OrthoDB" id="10251242at2759"/>
<accession>A0A9P7AYV3</accession>
<dbReference type="AlphaFoldDB" id="A0A9P7AYV3"/>
<dbReference type="Pfam" id="PF01596">
    <property type="entry name" value="Methyltransf_3"/>
    <property type="match status" value="1"/>
</dbReference>
<dbReference type="InterPro" id="IPR029063">
    <property type="entry name" value="SAM-dependent_MTases_sf"/>
</dbReference>
<dbReference type="PROSITE" id="PS51682">
    <property type="entry name" value="SAM_OMT_I"/>
    <property type="match status" value="1"/>
</dbReference>
<evidence type="ECO:0000256" key="4">
    <source>
        <dbReference type="ARBA" id="ARBA00023453"/>
    </source>
</evidence>
<organism evidence="5 6">
    <name type="scientific">Hyphodiscus hymeniophilus</name>
    <dbReference type="NCBI Taxonomy" id="353542"/>
    <lineage>
        <taxon>Eukaryota</taxon>
        <taxon>Fungi</taxon>
        <taxon>Dikarya</taxon>
        <taxon>Ascomycota</taxon>
        <taxon>Pezizomycotina</taxon>
        <taxon>Leotiomycetes</taxon>
        <taxon>Helotiales</taxon>
        <taxon>Hyphodiscaceae</taxon>
        <taxon>Hyphodiscus</taxon>
    </lineage>
</organism>
<dbReference type="PANTHER" id="PTHR10509">
    <property type="entry name" value="O-METHYLTRANSFERASE-RELATED"/>
    <property type="match status" value="1"/>
</dbReference>
<keyword evidence="6" id="KW-1185">Reference proteome</keyword>
<name>A0A9P7AYV3_9HELO</name>
<dbReference type="InterPro" id="IPR050362">
    <property type="entry name" value="Cation-dep_OMT"/>
</dbReference>
<comment type="similarity">
    <text evidence="4">Belongs to the class I-like SAM-binding methyltransferase superfamily. Cation-dependent O-methyltransferase family.</text>
</comment>
<evidence type="ECO:0000256" key="1">
    <source>
        <dbReference type="ARBA" id="ARBA00022603"/>
    </source>
</evidence>
<dbReference type="GO" id="GO:0008757">
    <property type="term" value="F:S-adenosylmethionine-dependent methyltransferase activity"/>
    <property type="evidence" value="ECO:0007669"/>
    <property type="project" value="TreeGrafter"/>
</dbReference>
<keyword evidence="3" id="KW-0949">S-adenosyl-L-methionine</keyword>
<protein>
    <submittedName>
        <fullName evidence="5">O-methyltransferase 6</fullName>
    </submittedName>
</protein>
<dbReference type="GO" id="GO:0008171">
    <property type="term" value="F:O-methyltransferase activity"/>
    <property type="evidence" value="ECO:0007669"/>
    <property type="project" value="InterPro"/>
</dbReference>
<evidence type="ECO:0000256" key="3">
    <source>
        <dbReference type="ARBA" id="ARBA00022691"/>
    </source>
</evidence>
<evidence type="ECO:0000256" key="2">
    <source>
        <dbReference type="ARBA" id="ARBA00022679"/>
    </source>
</evidence>
<dbReference type="CDD" id="cd02440">
    <property type="entry name" value="AdoMet_MTases"/>
    <property type="match status" value="1"/>
</dbReference>
<comment type="caution">
    <text evidence="5">The sequence shown here is derived from an EMBL/GenBank/DDBJ whole genome shotgun (WGS) entry which is preliminary data.</text>
</comment>
<reference evidence="5" key="1">
    <citation type="submission" date="2019-07" db="EMBL/GenBank/DDBJ databases">
        <title>Hyphodiscus hymeniophilus genome sequencing and assembly.</title>
        <authorList>
            <person name="Kramer G."/>
            <person name="Nodwell J."/>
        </authorList>
    </citation>
    <scope>NUCLEOTIDE SEQUENCE</scope>
    <source>
        <strain evidence="5">ATCC 34498</strain>
    </source>
</reference>
<sequence length="253" mass="28000">MKENYTQLYPNEQVALAVGDYAFSHSSKLPKHITEHHAWGVESQERANYMISPLQAQFQIWFAKAMGAKRVLEIGTFIGFSTLGWVEAVGPKGHVTALEYSAEYAAIAEETFAKNGIKNAEVIVGDARESIKNLVETLKEPYDLIFIDADKTSYPTYLSLILSLSPPSSTSVRLLKKDGIILADNILRRGLIADSSEANPWSDAAKQKAERNWKGDPDKEALDAFNKALVGSERCDVFLMPLFDGLGMGRLLD</sequence>